<feature type="compositionally biased region" description="Polar residues" evidence="8">
    <location>
        <begin position="449"/>
        <end position="460"/>
    </location>
</feature>
<dbReference type="InterPro" id="IPR002913">
    <property type="entry name" value="START_lipid-bd_dom"/>
</dbReference>
<dbReference type="SMART" id="SM00234">
    <property type="entry name" value="START"/>
    <property type="match status" value="1"/>
</dbReference>
<dbReference type="InterPro" id="IPR051213">
    <property type="entry name" value="START_lipid_transfer"/>
</dbReference>
<evidence type="ECO:0000259" key="9">
    <source>
        <dbReference type="PROSITE" id="PS50848"/>
    </source>
</evidence>
<dbReference type="Gene3D" id="3.30.530.20">
    <property type="match status" value="1"/>
</dbReference>
<dbReference type="InterPro" id="IPR023393">
    <property type="entry name" value="START-like_dom_sf"/>
</dbReference>
<evidence type="ECO:0000313" key="11">
    <source>
        <dbReference type="RefSeq" id="XP_029024820.1"/>
    </source>
</evidence>
<keyword evidence="2" id="KW-0809">Transit peptide</keyword>
<keyword evidence="3" id="KW-0175">Coiled coil</keyword>
<evidence type="ECO:0000256" key="2">
    <source>
        <dbReference type="ARBA" id="ARBA00022946"/>
    </source>
</evidence>
<dbReference type="InterPro" id="IPR041949">
    <property type="entry name" value="START_STARD7"/>
</dbReference>
<gene>
    <name evidence="11" type="primary">stard7</name>
</gene>
<feature type="region of interest" description="Disordered" evidence="8">
    <location>
        <begin position="449"/>
        <end position="476"/>
    </location>
</feature>
<evidence type="ECO:0000256" key="8">
    <source>
        <dbReference type="SAM" id="MobiDB-lite"/>
    </source>
</evidence>
<reference evidence="11" key="1">
    <citation type="submission" date="2025-08" db="UniProtKB">
        <authorList>
            <consortium name="RefSeq"/>
        </authorList>
    </citation>
    <scope>IDENTIFICATION</scope>
</reference>
<evidence type="ECO:0000256" key="1">
    <source>
        <dbReference type="ARBA" id="ARBA00004173"/>
    </source>
</evidence>
<dbReference type="PANTHER" id="PTHR19308:SF8">
    <property type="entry name" value="STAR-RELATED LIPID TRANSFER PROTEIN 7, MITOCHONDRIAL"/>
    <property type="match status" value="1"/>
</dbReference>
<evidence type="ECO:0000256" key="3">
    <source>
        <dbReference type="ARBA" id="ARBA00023054"/>
    </source>
</evidence>
<dbReference type="Pfam" id="PF01852">
    <property type="entry name" value="START"/>
    <property type="match status" value="1"/>
</dbReference>
<evidence type="ECO:0000313" key="10">
    <source>
        <dbReference type="Proteomes" id="UP000515150"/>
    </source>
</evidence>
<dbReference type="InParanoid" id="A0A6P7P453"/>
<dbReference type="CDD" id="cd08911">
    <property type="entry name" value="START_STARD7-like"/>
    <property type="match status" value="1"/>
</dbReference>
<dbReference type="GeneID" id="114866804"/>
<dbReference type="KEGG" id="bspl:114866804"/>
<name>A0A6P7P453_BETSP</name>
<organism evidence="10 11">
    <name type="scientific">Betta splendens</name>
    <name type="common">Siamese fighting fish</name>
    <dbReference type="NCBI Taxonomy" id="158456"/>
    <lineage>
        <taxon>Eukaryota</taxon>
        <taxon>Metazoa</taxon>
        <taxon>Chordata</taxon>
        <taxon>Craniata</taxon>
        <taxon>Vertebrata</taxon>
        <taxon>Euteleostomi</taxon>
        <taxon>Actinopterygii</taxon>
        <taxon>Neopterygii</taxon>
        <taxon>Teleostei</taxon>
        <taxon>Neoteleostei</taxon>
        <taxon>Acanthomorphata</taxon>
        <taxon>Anabantaria</taxon>
        <taxon>Anabantiformes</taxon>
        <taxon>Anabantoidei</taxon>
        <taxon>Osphronemidae</taxon>
        <taxon>Betta</taxon>
    </lineage>
</organism>
<sequence>MLVEGQILLRQAVRWTNYVFHTTVIAQLDPPLAGRAGIRRERENRKRRSNALQEFEKREAVSRKDTVVMFHSVPRRPICEIGARTARLHSCRSFTRTVEDGRGKLGGVPWLSRSMGLLLSWLKSASVDTSKAVGSGQKRKGLLSIFADHCGFVTGQRLRRTCQIGELYSNLYSERTKWTVVGNIWRRFQSKHAPTGKLIAALAGVFMWENEKIQDEEIRRCGLELQALQTVKHLTTPSATVAGQQDQSWDVVMEKKDFRVWRRPIPNSHLYEYRVLGTYNDVTPRQFFNVQLDTEYRKKWDSLVIKLEVVDRDVGTGSEVVHWATHFPYPMYSRDYVYVRRYDVDVNNNLMILVSRAVQHPRVPETQEFVRVHAYQSKMVIRPHRSFDENGFDYLLTYSDDPQTVFPRYCVSWMVSSGMPDFLEKLHTAALRAKNLEVGIHDYAGVIKSSDTNRQPSQERLSGDNAHTGGPGQIYA</sequence>
<dbReference type="AlphaFoldDB" id="A0A6P7P453"/>
<evidence type="ECO:0000256" key="5">
    <source>
        <dbReference type="ARBA" id="ARBA00053168"/>
    </source>
</evidence>
<dbReference type="SUPFAM" id="SSF55961">
    <property type="entry name" value="Bet v1-like"/>
    <property type="match status" value="1"/>
</dbReference>
<dbReference type="CTD" id="56910"/>
<dbReference type="OrthoDB" id="1295045at2759"/>
<dbReference type="PROSITE" id="PS50848">
    <property type="entry name" value="START"/>
    <property type="match status" value="1"/>
</dbReference>
<proteinExistence type="predicted"/>
<protein>
    <recommendedName>
        <fullName evidence="6">StAR-related lipid transfer protein 7, mitochondrial</fullName>
    </recommendedName>
    <alternativeName>
        <fullName evidence="7">START domain-containing protein 7</fullName>
    </alternativeName>
</protein>
<keyword evidence="4" id="KW-0496">Mitochondrion</keyword>
<comment type="subcellular location">
    <subcellularLocation>
        <location evidence="1">Mitochondrion</location>
    </subcellularLocation>
</comment>
<dbReference type="FunFam" id="3.30.530.20:FF:000016">
    <property type="entry name" value="StAR-related lipid transfer protein 7, mitochondrial"/>
    <property type="match status" value="1"/>
</dbReference>
<dbReference type="PANTHER" id="PTHR19308">
    <property type="entry name" value="PHOSPHATIDYLCHOLINE TRANSFER PROTEIN"/>
    <property type="match status" value="1"/>
</dbReference>
<evidence type="ECO:0000256" key="7">
    <source>
        <dbReference type="ARBA" id="ARBA00079053"/>
    </source>
</evidence>
<comment type="function">
    <text evidence="5">May play a protective role in mucosal tissues by preventing exaggerated allergic responses.</text>
</comment>
<dbReference type="RefSeq" id="XP_029024820.1">
    <property type="nucleotide sequence ID" value="XM_029168987.2"/>
</dbReference>
<accession>A0A6P7P453</accession>
<keyword evidence="10" id="KW-1185">Reference proteome</keyword>
<feature type="domain" description="START" evidence="9">
    <location>
        <begin position="242"/>
        <end position="435"/>
    </location>
</feature>
<dbReference type="GO" id="GO:0008289">
    <property type="term" value="F:lipid binding"/>
    <property type="evidence" value="ECO:0007669"/>
    <property type="project" value="InterPro"/>
</dbReference>
<dbReference type="Proteomes" id="UP000515150">
    <property type="component" value="Chromosome 12"/>
</dbReference>
<evidence type="ECO:0000256" key="6">
    <source>
        <dbReference type="ARBA" id="ARBA00069252"/>
    </source>
</evidence>
<dbReference type="GO" id="GO:0005739">
    <property type="term" value="C:mitochondrion"/>
    <property type="evidence" value="ECO:0007669"/>
    <property type="project" value="UniProtKB-SubCell"/>
</dbReference>
<evidence type="ECO:0000256" key="4">
    <source>
        <dbReference type="ARBA" id="ARBA00023128"/>
    </source>
</evidence>